<sequence length="454" mass="47550">MTGRFGVRMRSALAAAAVVAVAALASGATLVVAARFILTDNIDQAIGQRATQVAAALGTADGAGLAATLRPTARDRTVVQVVDGGGRVVAASAAVAGSGAISPLRPQPGQTLREQRGLELARDDHFRIVALGVSTPDGPRTVLVAQSLDEVNDGTEAVIGALAVGMPLLTLVVGAATFLFVGRTLRPVDAMRRQADTITARNLHTRLPVPATADEIAALATTMNTMLDRIESASDAQRRFVADASHELRSPLSTIHAGLDLLAAADLPPAAGVHVTRMRHESARMARLIADLLLLARIDESGPQLRREDVDLDDIVYTERDRLSAGHPGLRVEARVSPVRVDGDPHHLQRVLRNLLDNAARHARGRVEIDLSAAGGTAELTVADDGPGIPAAERERVFGRFVRLDDDRSRQAGGTGLGLPIARDVVAAHGGTLTVHEGPHGGALLRIRLPMAPG</sequence>
<evidence type="ECO:0000256" key="6">
    <source>
        <dbReference type="ARBA" id="ARBA00022692"/>
    </source>
</evidence>
<dbReference type="PANTHER" id="PTHR45436:SF5">
    <property type="entry name" value="SENSOR HISTIDINE KINASE TRCS"/>
    <property type="match status" value="1"/>
</dbReference>
<evidence type="ECO:0000256" key="9">
    <source>
        <dbReference type="ARBA" id="ARBA00023012"/>
    </source>
</evidence>
<keyword evidence="14" id="KW-0547">Nucleotide-binding</keyword>
<dbReference type="PRINTS" id="PR00344">
    <property type="entry name" value="BCTRLSENSOR"/>
</dbReference>
<evidence type="ECO:0000256" key="4">
    <source>
        <dbReference type="ARBA" id="ARBA00022553"/>
    </source>
</evidence>
<evidence type="ECO:0000256" key="1">
    <source>
        <dbReference type="ARBA" id="ARBA00000085"/>
    </source>
</evidence>
<evidence type="ECO:0000313" key="15">
    <source>
        <dbReference type="Proteomes" id="UP001501470"/>
    </source>
</evidence>
<evidence type="ECO:0000313" key="14">
    <source>
        <dbReference type="EMBL" id="GAA1502176.1"/>
    </source>
</evidence>
<keyword evidence="4" id="KW-0597">Phosphoprotein</keyword>
<evidence type="ECO:0000256" key="11">
    <source>
        <dbReference type="SAM" id="Phobius"/>
    </source>
</evidence>
<evidence type="ECO:0000256" key="3">
    <source>
        <dbReference type="ARBA" id="ARBA00012438"/>
    </source>
</evidence>
<evidence type="ECO:0000256" key="5">
    <source>
        <dbReference type="ARBA" id="ARBA00022679"/>
    </source>
</evidence>
<dbReference type="Pfam" id="PF00672">
    <property type="entry name" value="HAMP"/>
    <property type="match status" value="1"/>
</dbReference>
<dbReference type="Gene3D" id="1.10.287.130">
    <property type="match status" value="1"/>
</dbReference>
<comment type="catalytic activity">
    <reaction evidence="1">
        <text>ATP + protein L-histidine = ADP + protein N-phospho-L-histidine.</text>
        <dbReference type="EC" id="2.7.13.3"/>
    </reaction>
</comment>
<dbReference type="CDD" id="cd00075">
    <property type="entry name" value="HATPase"/>
    <property type="match status" value="1"/>
</dbReference>
<dbReference type="InterPro" id="IPR036890">
    <property type="entry name" value="HATPase_C_sf"/>
</dbReference>
<dbReference type="InterPro" id="IPR003660">
    <property type="entry name" value="HAMP_dom"/>
</dbReference>
<dbReference type="SMART" id="SM00304">
    <property type="entry name" value="HAMP"/>
    <property type="match status" value="1"/>
</dbReference>
<keyword evidence="9" id="KW-0902">Two-component regulatory system</keyword>
<feature type="domain" description="Histidine kinase" evidence="12">
    <location>
        <begin position="243"/>
        <end position="453"/>
    </location>
</feature>
<dbReference type="InterPro" id="IPR003594">
    <property type="entry name" value="HATPase_dom"/>
</dbReference>
<keyword evidence="8 11" id="KW-1133">Transmembrane helix</keyword>
<evidence type="ECO:0000256" key="10">
    <source>
        <dbReference type="ARBA" id="ARBA00023136"/>
    </source>
</evidence>
<evidence type="ECO:0000259" key="13">
    <source>
        <dbReference type="PROSITE" id="PS50885"/>
    </source>
</evidence>
<dbReference type="SMART" id="SM00388">
    <property type="entry name" value="HisKA"/>
    <property type="match status" value="1"/>
</dbReference>
<dbReference type="GO" id="GO:0005524">
    <property type="term" value="F:ATP binding"/>
    <property type="evidence" value="ECO:0007669"/>
    <property type="project" value="UniProtKB-KW"/>
</dbReference>
<dbReference type="SUPFAM" id="SSF47384">
    <property type="entry name" value="Homodimeric domain of signal transducing histidine kinase"/>
    <property type="match status" value="1"/>
</dbReference>
<dbReference type="PROSITE" id="PS50885">
    <property type="entry name" value="HAMP"/>
    <property type="match status" value="1"/>
</dbReference>
<dbReference type="InterPro" id="IPR050428">
    <property type="entry name" value="TCS_sensor_his_kinase"/>
</dbReference>
<keyword evidence="14" id="KW-0067">ATP-binding</keyword>
<evidence type="ECO:0000259" key="12">
    <source>
        <dbReference type="PROSITE" id="PS50109"/>
    </source>
</evidence>
<dbReference type="CDD" id="cd06225">
    <property type="entry name" value="HAMP"/>
    <property type="match status" value="1"/>
</dbReference>
<dbReference type="SUPFAM" id="SSF55874">
    <property type="entry name" value="ATPase domain of HSP90 chaperone/DNA topoisomerase II/histidine kinase"/>
    <property type="match status" value="1"/>
</dbReference>
<keyword evidence="10 11" id="KW-0472">Membrane</keyword>
<feature type="transmembrane region" description="Helical" evidence="11">
    <location>
        <begin position="157"/>
        <end position="182"/>
    </location>
</feature>
<keyword evidence="7" id="KW-0418">Kinase</keyword>
<reference evidence="15" key="1">
    <citation type="journal article" date="2019" name="Int. J. Syst. Evol. Microbiol.">
        <title>The Global Catalogue of Microorganisms (GCM) 10K type strain sequencing project: providing services to taxonomists for standard genome sequencing and annotation.</title>
        <authorList>
            <consortium name="The Broad Institute Genomics Platform"/>
            <consortium name="The Broad Institute Genome Sequencing Center for Infectious Disease"/>
            <person name="Wu L."/>
            <person name="Ma J."/>
        </authorList>
    </citation>
    <scope>NUCLEOTIDE SEQUENCE [LARGE SCALE GENOMIC DNA]</scope>
    <source>
        <strain evidence="15">JCM 15933</strain>
    </source>
</reference>
<comment type="subcellular location">
    <subcellularLocation>
        <location evidence="2">Cell membrane</location>
    </subcellularLocation>
</comment>
<dbReference type="Pfam" id="PF00512">
    <property type="entry name" value="HisKA"/>
    <property type="match status" value="1"/>
</dbReference>
<dbReference type="CDD" id="cd00082">
    <property type="entry name" value="HisKA"/>
    <property type="match status" value="1"/>
</dbReference>
<feature type="domain" description="HAMP" evidence="13">
    <location>
        <begin position="182"/>
        <end position="235"/>
    </location>
</feature>
<dbReference type="EMBL" id="BAAAQD010000001">
    <property type="protein sequence ID" value="GAA1502176.1"/>
    <property type="molecule type" value="Genomic_DNA"/>
</dbReference>
<keyword evidence="15" id="KW-1185">Reference proteome</keyword>
<proteinExistence type="predicted"/>
<protein>
    <recommendedName>
        <fullName evidence="3">histidine kinase</fullName>
        <ecNumber evidence="3">2.7.13.3</ecNumber>
    </recommendedName>
</protein>
<name>A0ABP4KKF0_9ACTN</name>
<evidence type="ECO:0000256" key="7">
    <source>
        <dbReference type="ARBA" id="ARBA00022777"/>
    </source>
</evidence>
<dbReference type="PROSITE" id="PS50109">
    <property type="entry name" value="HIS_KIN"/>
    <property type="match status" value="1"/>
</dbReference>
<evidence type="ECO:0000256" key="8">
    <source>
        <dbReference type="ARBA" id="ARBA00022989"/>
    </source>
</evidence>
<dbReference type="Gene3D" id="6.10.340.10">
    <property type="match status" value="1"/>
</dbReference>
<keyword evidence="6 11" id="KW-0812">Transmembrane</keyword>
<organism evidence="14 15">
    <name type="scientific">Dactylosporangium maewongense</name>
    <dbReference type="NCBI Taxonomy" id="634393"/>
    <lineage>
        <taxon>Bacteria</taxon>
        <taxon>Bacillati</taxon>
        <taxon>Actinomycetota</taxon>
        <taxon>Actinomycetes</taxon>
        <taxon>Micromonosporales</taxon>
        <taxon>Micromonosporaceae</taxon>
        <taxon>Dactylosporangium</taxon>
    </lineage>
</organism>
<dbReference type="InterPro" id="IPR004358">
    <property type="entry name" value="Sig_transdc_His_kin-like_C"/>
</dbReference>
<evidence type="ECO:0000256" key="2">
    <source>
        <dbReference type="ARBA" id="ARBA00004236"/>
    </source>
</evidence>
<dbReference type="Gene3D" id="3.30.565.10">
    <property type="entry name" value="Histidine kinase-like ATPase, C-terminal domain"/>
    <property type="match status" value="1"/>
</dbReference>
<dbReference type="PANTHER" id="PTHR45436">
    <property type="entry name" value="SENSOR HISTIDINE KINASE YKOH"/>
    <property type="match status" value="1"/>
</dbReference>
<dbReference type="EC" id="2.7.13.3" evidence="3"/>
<dbReference type="InterPro" id="IPR005467">
    <property type="entry name" value="His_kinase_dom"/>
</dbReference>
<dbReference type="Pfam" id="PF02518">
    <property type="entry name" value="HATPase_c"/>
    <property type="match status" value="1"/>
</dbReference>
<accession>A0ABP4KKF0</accession>
<dbReference type="SMART" id="SM00387">
    <property type="entry name" value="HATPase_c"/>
    <property type="match status" value="1"/>
</dbReference>
<dbReference type="InterPro" id="IPR003661">
    <property type="entry name" value="HisK_dim/P_dom"/>
</dbReference>
<dbReference type="Pfam" id="PF08521">
    <property type="entry name" value="2CSK_N"/>
    <property type="match status" value="1"/>
</dbReference>
<gene>
    <name evidence="14" type="ORF">GCM10009827_013330</name>
</gene>
<comment type="caution">
    <text evidence="14">The sequence shown here is derived from an EMBL/GenBank/DDBJ whole genome shotgun (WGS) entry which is preliminary data.</text>
</comment>
<keyword evidence="5" id="KW-0808">Transferase</keyword>
<dbReference type="InterPro" id="IPR036097">
    <property type="entry name" value="HisK_dim/P_sf"/>
</dbReference>
<dbReference type="Proteomes" id="UP001501470">
    <property type="component" value="Unassembled WGS sequence"/>
</dbReference>
<dbReference type="SUPFAM" id="SSF158472">
    <property type="entry name" value="HAMP domain-like"/>
    <property type="match status" value="1"/>
</dbReference>
<dbReference type="InterPro" id="IPR013727">
    <property type="entry name" value="2CSK_N"/>
</dbReference>